<organism evidence="2 3">
    <name type="scientific">Scomber scombrus</name>
    <name type="common">Atlantic mackerel</name>
    <name type="synonym">Scomber vernalis</name>
    <dbReference type="NCBI Taxonomy" id="13677"/>
    <lineage>
        <taxon>Eukaryota</taxon>
        <taxon>Metazoa</taxon>
        <taxon>Chordata</taxon>
        <taxon>Craniata</taxon>
        <taxon>Vertebrata</taxon>
        <taxon>Euteleostomi</taxon>
        <taxon>Actinopterygii</taxon>
        <taxon>Neopterygii</taxon>
        <taxon>Teleostei</taxon>
        <taxon>Neoteleostei</taxon>
        <taxon>Acanthomorphata</taxon>
        <taxon>Pelagiaria</taxon>
        <taxon>Scombriformes</taxon>
        <taxon>Scombridae</taxon>
        <taxon>Scomber</taxon>
    </lineage>
</organism>
<dbReference type="Proteomes" id="UP001314229">
    <property type="component" value="Unassembled WGS sequence"/>
</dbReference>
<protein>
    <submittedName>
        <fullName evidence="2">Uncharacterized protein</fullName>
    </submittedName>
</protein>
<accession>A0AAV1QGG4</accession>
<name>A0AAV1QGG4_SCOSC</name>
<evidence type="ECO:0000313" key="2">
    <source>
        <dbReference type="EMBL" id="CAK6982250.1"/>
    </source>
</evidence>
<sequence>MPKKNKSKAHLSQCEEDDVSDAISLANSECDASLVRLPREDYVDTGSAQNMDVIQILDGIRNDFSTKIDVVLKAIQDVKRDVQDFSTRMDEAEVRISTVEDTVNSEKGKADALAKQLFFSPPPHGERRHHAAERQAGEGGAGQQEVLLSELSEQRRPPPQEVVEQRLLLGQRAERQEEVEELVAVADDVIAAGGETLRYGAREEESRE</sequence>
<gene>
    <name evidence="2" type="ORF">FSCOSCO3_A003873</name>
</gene>
<keyword evidence="3" id="KW-1185">Reference proteome</keyword>
<evidence type="ECO:0000313" key="3">
    <source>
        <dbReference type="Proteomes" id="UP001314229"/>
    </source>
</evidence>
<feature type="region of interest" description="Disordered" evidence="1">
    <location>
        <begin position="121"/>
        <end position="142"/>
    </location>
</feature>
<dbReference type="EMBL" id="CAWUFR010000976">
    <property type="protein sequence ID" value="CAK6982250.1"/>
    <property type="molecule type" value="Genomic_DNA"/>
</dbReference>
<evidence type="ECO:0000256" key="1">
    <source>
        <dbReference type="SAM" id="MobiDB-lite"/>
    </source>
</evidence>
<reference evidence="2 3" key="1">
    <citation type="submission" date="2024-01" db="EMBL/GenBank/DDBJ databases">
        <authorList>
            <person name="Alioto T."/>
            <person name="Alioto T."/>
            <person name="Gomez Garrido J."/>
        </authorList>
    </citation>
    <scope>NUCLEOTIDE SEQUENCE [LARGE SCALE GENOMIC DNA]</scope>
</reference>
<dbReference type="AlphaFoldDB" id="A0AAV1QGG4"/>
<proteinExistence type="predicted"/>
<comment type="caution">
    <text evidence="2">The sequence shown here is derived from an EMBL/GenBank/DDBJ whole genome shotgun (WGS) entry which is preliminary data.</text>
</comment>